<sequence length="108" mass="11964">MSTASNKLIWSLFSSIALSVTDVLSRSFRLSSGPSKFERHLREPRHQTGFGATFGSLHLPAVSPYLKAFIEPGMMLFTADPFVHSLVDGYCVKSLFFLITDHLPPAAY</sequence>
<dbReference type="Proteomes" id="UP000807306">
    <property type="component" value="Unassembled WGS sequence"/>
</dbReference>
<evidence type="ECO:0000313" key="3">
    <source>
        <dbReference type="Proteomes" id="UP000807306"/>
    </source>
</evidence>
<dbReference type="EMBL" id="MU157868">
    <property type="protein sequence ID" value="KAF9526763.1"/>
    <property type="molecule type" value="Genomic_DNA"/>
</dbReference>
<gene>
    <name evidence="2" type="ORF">CPB83DRAFT_895921</name>
</gene>
<feature type="signal peptide" evidence="1">
    <location>
        <begin position="1"/>
        <end position="25"/>
    </location>
</feature>
<keyword evidence="3" id="KW-1185">Reference proteome</keyword>
<name>A0A9P6EC77_9AGAR</name>
<reference evidence="2" key="1">
    <citation type="submission" date="2020-11" db="EMBL/GenBank/DDBJ databases">
        <authorList>
            <consortium name="DOE Joint Genome Institute"/>
            <person name="Ahrendt S."/>
            <person name="Riley R."/>
            <person name="Andreopoulos W."/>
            <person name="Labutti K."/>
            <person name="Pangilinan J."/>
            <person name="Ruiz-Duenas F.J."/>
            <person name="Barrasa J.M."/>
            <person name="Sanchez-Garcia M."/>
            <person name="Camarero S."/>
            <person name="Miyauchi S."/>
            <person name="Serrano A."/>
            <person name="Linde D."/>
            <person name="Babiker R."/>
            <person name="Drula E."/>
            <person name="Ayuso-Fernandez I."/>
            <person name="Pacheco R."/>
            <person name="Padilla G."/>
            <person name="Ferreira P."/>
            <person name="Barriuso J."/>
            <person name="Kellner H."/>
            <person name="Castanera R."/>
            <person name="Alfaro M."/>
            <person name="Ramirez L."/>
            <person name="Pisabarro A.G."/>
            <person name="Kuo A."/>
            <person name="Tritt A."/>
            <person name="Lipzen A."/>
            <person name="He G."/>
            <person name="Yan M."/>
            <person name="Ng V."/>
            <person name="Cullen D."/>
            <person name="Martin F."/>
            <person name="Rosso M.-N."/>
            <person name="Henrissat B."/>
            <person name="Hibbett D."/>
            <person name="Martinez A.T."/>
            <person name="Grigoriev I.V."/>
        </authorList>
    </citation>
    <scope>NUCLEOTIDE SEQUENCE</scope>
    <source>
        <strain evidence="2">CBS 506.95</strain>
    </source>
</reference>
<evidence type="ECO:0000256" key="1">
    <source>
        <dbReference type="SAM" id="SignalP"/>
    </source>
</evidence>
<evidence type="ECO:0000313" key="2">
    <source>
        <dbReference type="EMBL" id="KAF9526763.1"/>
    </source>
</evidence>
<organism evidence="2 3">
    <name type="scientific">Crepidotus variabilis</name>
    <dbReference type="NCBI Taxonomy" id="179855"/>
    <lineage>
        <taxon>Eukaryota</taxon>
        <taxon>Fungi</taxon>
        <taxon>Dikarya</taxon>
        <taxon>Basidiomycota</taxon>
        <taxon>Agaricomycotina</taxon>
        <taxon>Agaricomycetes</taxon>
        <taxon>Agaricomycetidae</taxon>
        <taxon>Agaricales</taxon>
        <taxon>Agaricineae</taxon>
        <taxon>Crepidotaceae</taxon>
        <taxon>Crepidotus</taxon>
    </lineage>
</organism>
<keyword evidence="1" id="KW-0732">Signal</keyword>
<dbReference type="AlphaFoldDB" id="A0A9P6EC77"/>
<proteinExistence type="predicted"/>
<protein>
    <submittedName>
        <fullName evidence="2">Uncharacterized protein</fullName>
    </submittedName>
</protein>
<feature type="chain" id="PRO_5040413536" evidence="1">
    <location>
        <begin position="26"/>
        <end position="108"/>
    </location>
</feature>
<accession>A0A9P6EC77</accession>
<comment type="caution">
    <text evidence="2">The sequence shown here is derived from an EMBL/GenBank/DDBJ whole genome shotgun (WGS) entry which is preliminary data.</text>
</comment>